<feature type="transmembrane region" description="Helical" evidence="1">
    <location>
        <begin position="156"/>
        <end position="177"/>
    </location>
</feature>
<gene>
    <name evidence="2" type="ORF">KSX_63850</name>
</gene>
<dbReference type="AlphaFoldDB" id="A0A8J3MTG9"/>
<keyword evidence="3" id="KW-1185">Reference proteome</keyword>
<organism evidence="2 3">
    <name type="scientific">Ktedonospora formicarum</name>
    <dbReference type="NCBI Taxonomy" id="2778364"/>
    <lineage>
        <taxon>Bacteria</taxon>
        <taxon>Bacillati</taxon>
        <taxon>Chloroflexota</taxon>
        <taxon>Ktedonobacteria</taxon>
        <taxon>Ktedonobacterales</taxon>
        <taxon>Ktedonobacteraceae</taxon>
        <taxon>Ktedonospora</taxon>
    </lineage>
</organism>
<feature type="transmembrane region" description="Helical" evidence="1">
    <location>
        <begin position="109"/>
        <end position="136"/>
    </location>
</feature>
<evidence type="ECO:0000256" key="1">
    <source>
        <dbReference type="SAM" id="Phobius"/>
    </source>
</evidence>
<name>A0A8J3MTG9_9CHLR</name>
<dbReference type="EMBL" id="BNJF01000003">
    <property type="protein sequence ID" value="GHO48222.1"/>
    <property type="molecule type" value="Genomic_DNA"/>
</dbReference>
<sequence>MPALGFTMNSSIRINALLVMLGGLAALICFLLLPFAMNPFYFRMDTAPGLLLLDGTRLTRYMQIPDLKYDGTFGAFIVSYGSMWAIPIISLIIAMLALVWILRRRPTPILPIFCSILSVILIIATLLTLDEFFVLAPGTLKSMFTPNPLFGSLVGPGWWVCMVGGLLALIAGILGLVGSLRRSRPGIV</sequence>
<evidence type="ECO:0000313" key="2">
    <source>
        <dbReference type="EMBL" id="GHO48222.1"/>
    </source>
</evidence>
<dbReference type="Proteomes" id="UP000612362">
    <property type="component" value="Unassembled WGS sequence"/>
</dbReference>
<evidence type="ECO:0000313" key="3">
    <source>
        <dbReference type="Proteomes" id="UP000612362"/>
    </source>
</evidence>
<keyword evidence="1" id="KW-1133">Transmembrane helix</keyword>
<feature type="transmembrane region" description="Helical" evidence="1">
    <location>
        <begin position="12"/>
        <end position="36"/>
    </location>
</feature>
<reference evidence="2" key="1">
    <citation type="submission" date="2020-10" db="EMBL/GenBank/DDBJ databases">
        <title>Taxonomic study of unclassified bacteria belonging to the class Ktedonobacteria.</title>
        <authorList>
            <person name="Yabe S."/>
            <person name="Wang C.M."/>
            <person name="Zheng Y."/>
            <person name="Sakai Y."/>
            <person name="Cavaletti L."/>
            <person name="Monciardini P."/>
            <person name="Donadio S."/>
        </authorList>
    </citation>
    <scope>NUCLEOTIDE SEQUENCE</scope>
    <source>
        <strain evidence="2">SOSP1-1</strain>
    </source>
</reference>
<accession>A0A8J3MTG9</accession>
<feature type="transmembrane region" description="Helical" evidence="1">
    <location>
        <begin position="77"/>
        <end position="102"/>
    </location>
</feature>
<comment type="caution">
    <text evidence="2">The sequence shown here is derived from an EMBL/GenBank/DDBJ whole genome shotgun (WGS) entry which is preliminary data.</text>
</comment>
<keyword evidence="1" id="KW-0812">Transmembrane</keyword>
<proteinExistence type="predicted"/>
<keyword evidence="1" id="KW-0472">Membrane</keyword>
<protein>
    <submittedName>
        <fullName evidence="2">Uncharacterized protein</fullName>
    </submittedName>
</protein>